<evidence type="ECO:0000313" key="2">
    <source>
        <dbReference type="Proteomes" id="UP001458880"/>
    </source>
</evidence>
<reference evidence="1 2" key="1">
    <citation type="journal article" date="2024" name="BMC Genomics">
        <title>De novo assembly and annotation of Popillia japonica's genome with initial clues to its potential as an invasive pest.</title>
        <authorList>
            <person name="Cucini C."/>
            <person name="Boschi S."/>
            <person name="Funari R."/>
            <person name="Cardaioli E."/>
            <person name="Iannotti N."/>
            <person name="Marturano G."/>
            <person name="Paoli F."/>
            <person name="Bruttini M."/>
            <person name="Carapelli A."/>
            <person name="Frati F."/>
            <person name="Nardi F."/>
        </authorList>
    </citation>
    <scope>NUCLEOTIDE SEQUENCE [LARGE SCALE GENOMIC DNA]</scope>
    <source>
        <strain evidence="1">DMR45628</strain>
    </source>
</reference>
<comment type="caution">
    <text evidence="1">The sequence shown here is derived from an EMBL/GenBank/DDBJ whole genome shotgun (WGS) entry which is preliminary data.</text>
</comment>
<dbReference type="Proteomes" id="UP001458880">
    <property type="component" value="Unassembled WGS sequence"/>
</dbReference>
<dbReference type="EMBL" id="JASPKY010000358">
    <property type="protein sequence ID" value="KAK9704077.1"/>
    <property type="molecule type" value="Genomic_DNA"/>
</dbReference>
<accession>A0AAW1JJX1</accession>
<protein>
    <submittedName>
        <fullName evidence="1">Uncharacterized protein</fullName>
    </submittedName>
</protein>
<organism evidence="1 2">
    <name type="scientific">Popillia japonica</name>
    <name type="common">Japanese beetle</name>
    <dbReference type="NCBI Taxonomy" id="7064"/>
    <lineage>
        <taxon>Eukaryota</taxon>
        <taxon>Metazoa</taxon>
        <taxon>Ecdysozoa</taxon>
        <taxon>Arthropoda</taxon>
        <taxon>Hexapoda</taxon>
        <taxon>Insecta</taxon>
        <taxon>Pterygota</taxon>
        <taxon>Neoptera</taxon>
        <taxon>Endopterygota</taxon>
        <taxon>Coleoptera</taxon>
        <taxon>Polyphaga</taxon>
        <taxon>Scarabaeiformia</taxon>
        <taxon>Scarabaeidae</taxon>
        <taxon>Rutelinae</taxon>
        <taxon>Popillia</taxon>
    </lineage>
</organism>
<keyword evidence="2" id="KW-1185">Reference proteome</keyword>
<gene>
    <name evidence="1" type="ORF">QE152_g28523</name>
</gene>
<sequence>MITFHHSMMLKMTELAGSDRFFDIVEDVNMLALHSIDFAPTSLPLLGDDHSIDFAPTSLPLLGDDMALYHHTSEQR</sequence>
<dbReference type="AlphaFoldDB" id="A0AAW1JJX1"/>
<proteinExistence type="predicted"/>
<evidence type="ECO:0000313" key="1">
    <source>
        <dbReference type="EMBL" id="KAK9704077.1"/>
    </source>
</evidence>
<name>A0AAW1JJX1_POPJA</name>